<reference evidence="2" key="1">
    <citation type="submission" date="2021-02" db="EMBL/GenBank/DDBJ databases">
        <authorList>
            <person name="Nowell W R."/>
        </authorList>
    </citation>
    <scope>NUCLEOTIDE SEQUENCE</scope>
    <source>
        <strain evidence="2">Ploen Becks lab</strain>
    </source>
</reference>
<keyword evidence="3" id="KW-1185">Reference proteome</keyword>
<sequence>MLVFQFQWILVLFGLDAFSSLIQVHFDTYISKYYSTESEYPINQDNDSFLFKIQALNKFLCLRMCSMNESCVYVIFLKKQCLFYPFDESFNLSSSSSKKIFEKKNFGFQEKLVSGPDQNISHVSCLNNSYYWSLNTNSCVLCQTGFIKYKEFPFSCYHNKAGLRNFIQSKSYCESMNSFLLRPKTQNERFFFIKKFTYRDFFVDSFITSLGEIYKWSDGSNVIGFDVGQPNNYYGLRNLVQDSLMILPNGYLNDASGKNNYSITICQHN</sequence>
<name>A0A814PII6_9BILA</name>
<feature type="chain" id="PRO_5032455633" description="C-type lectin domain-containing protein" evidence="1">
    <location>
        <begin position="22"/>
        <end position="269"/>
    </location>
</feature>
<evidence type="ECO:0008006" key="4">
    <source>
        <dbReference type="Google" id="ProtNLM"/>
    </source>
</evidence>
<evidence type="ECO:0000313" key="3">
    <source>
        <dbReference type="Proteomes" id="UP000663879"/>
    </source>
</evidence>
<dbReference type="InterPro" id="IPR016186">
    <property type="entry name" value="C-type_lectin-like/link_sf"/>
</dbReference>
<dbReference type="SUPFAM" id="SSF56436">
    <property type="entry name" value="C-type lectin-like"/>
    <property type="match status" value="1"/>
</dbReference>
<dbReference type="EMBL" id="CAJNOC010007869">
    <property type="protein sequence ID" value="CAF1106503.1"/>
    <property type="molecule type" value="Genomic_DNA"/>
</dbReference>
<evidence type="ECO:0000256" key="1">
    <source>
        <dbReference type="SAM" id="SignalP"/>
    </source>
</evidence>
<accession>A0A814PII6</accession>
<protein>
    <recommendedName>
        <fullName evidence="4">C-type lectin domain-containing protein</fullName>
    </recommendedName>
</protein>
<proteinExistence type="predicted"/>
<dbReference type="Gene3D" id="3.10.100.10">
    <property type="entry name" value="Mannose-Binding Protein A, subunit A"/>
    <property type="match status" value="1"/>
</dbReference>
<dbReference type="Proteomes" id="UP000663879">
    <property type="component" value="Unassembled WGS sequence"/>
</dbReference>
<organism evidence="2 3">
    <name type="scientific">Brachionus calyciflorus</name>
    <dbReference type="NCBI Taxonomy" id="104777"/>
    <lineage>
        <taxon>Eukaryota</taxon>
        <taxon>Metazoa</taxon>
        <taxon>Spiralia</taxon>
        <taxon>Gnathifera</taxon>
        <taxon>Rotifera</taxon>
        <taxon>Eurotatoria</taxon>
        <taxon>Monogononta</taxon>
        <taxon>Pseudotrocha</taxon>
        <taxon>Ploima</taxon>
        <taxon>Brachionidae</taxon>
        <taxon>Brachionus</taxon>
    </lineage>
</organism>
<feature type="signal peptide" evidence="1">
    <location>
        <begin position="1"/>
        <end position="21"/>
    </location>
</feature>
<dbReference type="CDD" id="cd00037">
    <property type="entry name" value="CLECT"/>
    <property type="match status" value="1"/>
</dbReference>
<keyword evidence="1" id="KW-0732">Signal</keyword>
<gene>
    <name evidence="2" type="ORF">OXX778_LOCUS21414</name>
</gene>
<dbReference type="InterPro" id="IPR016187">
    <property type="entry name" value="CTDL_fold"/>
</dbReference>
<dbReference type="AlphaFoldDB" id="A0A814PII6"/>
<comment type="caution">
    <text evidence="2">The sequence shown here is derived from an EMBL/GenBank/DDBJ whole genome shotgun (WGS) entry which is preliminary data.</text>
</comment>
<evidence type="ECO:0000313" key="2">
    <source>
        <dbReference type="EMBL" id="CAF1106503.1"/>
    </source>
</evidence>